<evidence type="ECO:0000313" key="5">
    <source>
        <dbReference type="EMBL" id="MFC4033536.1"/>
    </source>
</evidence>
<accession>A0ABV8HRK0</accession>
<name>A0ABV8HRK0_9ACTN</name>
<dbReference type="Gene3D" id="3.90.1530.30">
    <property type="match status" value="1"/>
</dbReference>
<organism evidence="5 6">
    <name type="scientific">Streptomyces polygonati</name>
    <dbReference type="NCBI Taxonomy" id="1617087"/>
    <lineage>
        <taxon>Bacteria</taxon>
        <taxon>Bacillati</taxon>
        <taxon>Actinomycetota</taxon>
        <taxon>Actinomycetes</taxon>
        <taxon>Kitasatosporales</taxon>
        <taxon>Streptomycetaceae</taxon>
        <taxon>Streptomyces</taxon>
    </lineage>
</organism>
<dbReference type="Proteomes" id="UP001595765">
    <property type="component" value="Unassembled WGS sequence"/>
</dbReference>
<dbReference type="Pfam" id="PF17762">
    <property type="entry name" value="HTH_ParB"/>
    <property type="match status" value="1"/>
</dbReference>
<comment type="caution">
    <text evidence="5">The sequence shown here is derived from an EMBL/GenBank/DDBJ whole genome shotgun (WGS) entry which is preliminary data.</text>
</comment>
<keyword evidence="2" id="KW-0159">Chromosome partition</keyword>
<dbReference type="NCBIfam" id="TIGR00180">
    <property type="entry name" value="parB_part"/>
    <property type="match status" value="1"/>
</dbReference>
<dbReference type="EMBL" id="JBHSBB010000013">
    <property type="protein sequence ID" value="MFC4033536.1"/>
    <property type="molecule type" value="Genomic_DNA"/>
</dbReference>
<dbReference type="InterPro" id="IPR004437">
    <property type="entry name" value="ParB/RepB/Spo0J"/>
</dbReference>
<feature type="compositionally biased region" description="Pro residues" evidence="3">
    <location>
        <begin position="36"/>
        <end position="49"/>
    </location>
</feature>
<comment type="similarity">
    <text evidence="1">Belongs to the ParB family.</text>
</comment>
<proteinExistence type="inferred from homology"/>
<dbReference type="InterPro" id="IPR041468">
    <property type="entry name" value="HTH_ParB/Spo0J"/>
</dbReference>
<dbReference type="InterPro" id="IPR050336">
    <property type="entry name" value="Chromosome_partition/occlusion"/>
</dbReference>
<dbReference type="PANTHER" id="PTHR33375:SF1">
    <property type="entry name" value="CHROMOSOME-PARTITIONING PROTEIN PARB-RELATED"/>
    <property type="match status" value="1"/>
</dbReference>
<keyword evidence="6" id="KW-1185">Reference proteome</keyword>
<evidence type="ECO:0000256" key="1">
    <source>
        <dbReference type="ARBA" id="ARBA00006295"/>
    </source>
</evidence>
<dbReference type="SMART" id="SM00470">
    <property type="entry name" value="ParB"/>
    <property type="match status" value="1"/>
</dbReference>
<dbReference type="SUPFAM" id="SSF109709">
    <property type="entry name" value="KorB DNA-binding domain-like"/>
    <property type="match status" value="1"/>
</dbReference>
<evidence type="ECO:0000256" key="3">
    <source>
        <dbReference type="SAM" id="MobiDB-lite"/>
    </source>
</evidence>
<evidence type="ECO:0000256" key="2">
    <source>
        <dbReference type="ARBA" id="ARBA00022829"/>
    </source>
</evidence>
<dbReference type="Gene3D" id="1.10.10.2830">
    <property type="match status" value="1"/>
</dbReference>
<protein>
    <submittedName>
        <fullName evidence="5">ParB/RepB/Spo0J family partition protein</fullName>
    </submittedName>
</protein>
<evidence type="ECO:0000259" key="4">
    <source>
        <dbReference type="SMART" id="SM00470"/>
    </source>
</evidence>
<evidence type="ECO:0000313" key="6">
    <source>
        <dbReference type="Proteomes" id="UP001595765"/>
    </source>
</evidence>
<sequence length="300" mass="31188">MGRRTDLATLLGPGGARGSLVGAAADAMAGAMAGAAPPPRTARPAPPAHPVTVPVGALAPNPGNPRAELRDLAGLADTLRERGVLQPLGVVPRDDFLAAHPEHREAVGAAAYVVLHGHRRLAAARLAGLTELPVHVRTDASRTDEDALIENVQRDDLTELEQARALQGLIGAYGYSQREVAARIGKTQGFVSQRLALLKLSGELRDALAAGRLTVEDARRLARLPREAQTMPAPRTGGAAPRSAARSAAPSSAPDRQEPAAPATVITLDTRSTPEALADTLRRHLSPTTLDRLAALLGAG</sequence>
<feature type="region of interest" description="Disordered" evidence="3">
    <location>
        <begin position="33"/>
        <end position="64"/>
    </location>
</feature>
<feature type="compositionally biased region" description="Low complexity" evidence="3">
    <location>
        <begin position="232"/>
        <end position="254"/>
    </location>
</feature>
<feature type="region of interest" description="Disordered" evidence="3">
    <location>
        <begin position="224"/>
        <end position="271"/>
    </location>
</feature>
<dbReference type="InterPro" id="IPR036086">
    <property type="entry name" value="ParB/Sulfiredoxin_sf"/>
</dbReference>
<reference evidence="6" key="1">
    <citation type="journal article" date="2019" name="Int. J. Syst. Evol. Microbiol.">
        <title>The Global Catalogue of Microorganisms (GCM) 10K type strain sequencing project: providing services to taxonomists for standard genome sequencing and annotation.</title>
        <authorList>
            <consortium name="The Broad Institute Genomics Platform"/>
            <consortium name="The Broad Institute Genome Sequencing Center for Infectious Disease"/>
            <person name="Wu L."/>
            <person name="Ma J."/>
        </authorList>
    </citation>
    <scope>NUCLEOTIDE SEQUENCE [LARGE SCALE GENOMIC DNA]</scope>
    <source>
        <strain evidence="6">CGMCC 4.7237</strain>
    </source>
</reference>
<dbReference type="InterPro" id="IPR003115">
    <property type="entry name" value="ParB_N"/>
</dbReference>
<feature type="domain" description="ParB-like N-terminal" evidence="4">
    <location>
        <begin position="51"/>
        <end position="152"/>
    </location>
</feature>
<dbReference type="PANTHER" id="PTHR33375">
    <property type="entry name" value="CHROMOSOME-PARTITIONING PROTEIN PARB-RELATED"/>
    <property type="match status" value="1"/>
</dbReference>
<gene>
    <name evidence="5" type="ORF">ACFO3J_18915</name>
</gene>
<dbReference type="RefSeq" id="WP_386430623.1">
    <property type="nucleotide sequence ID" value="NZ_JBHSBB010000013.1"/>
</dbReference>
<dbReference type="SUPFAM" id="SSF110849">
    <property type="entry name" value="ParB/Sulfiredoxin"/>
    <property type="match status" value="1"/>
</dbReference>
<dbReference type="Pfam" id="PF02195">
    <property type="entry name" value="ParB_N"/>
    <property type="match status" value="1"/>
</dbReference>